<dbReference type="EMBL" id="BARS01050013">
    <property type="protein sequence ID" value="GAG44361.1"/>
    <property type="molecule type" value="Genomic_DNA"/>
</dbReference>
<evidence type="ECO:0000313" key="1">
    <source>
        <dbReference type="EMBL" id="GAG44361.1"/>
    </source>
</evidence>
<feature type="non-terminal residue" evidence="1">
    <location>
        <position position="1"/>
    </location>
</feature>
<comment type="caution">
    <text evidence="1">The sequence shown here is derived from an EMBL/GenBank/DDBJ whole genome shotgun (WGS) entry which is preliminary data.</text>
</comment>
<proteinExistence type="predicted"/>
<organism evidence="1">
    <name type="scientific">marine sediment metagenome</name>
    <dbReference type="NCBI Taxonomy" id="412755"/>
    <lineage>
        <taxon>unclassified sequences</taxon>
        <taxon>metagenomes</taxon>
        <taxon>ecological metagenomes</taxon>
    </lineage>
</organism>
<reference evidence="1" key="1">
    <citation type="journal article" date="2014" name="Front. Microbiol.">
        <title>High frequency of phylogenetically diverse reductive dehalogenase-homologous genes in deep subseafloor sedimentary metagenomes.</title>
        <authorList>
            <person name="Kawai M."/>
            <person name="Futagami T."/>
            <person name="Toyoda A."/>
            <person name="Takaki Y."/>
            <person name="Nishi S."/>
            <person name="Hori S."/>
            <person name="Arai W."/>
            <person name="Tsubouchi T."/>
            <person name="Morono Y."/>
            <person name="Uchiyama I."/>
            <person name="Ito T."/>
            <person name="Fujiyama A."/>
            <person name="Inagaki F."/>
            <person name="Takami H."/>
        </authorList>
    </citation>
    <scope>NUCLEOTIDE SEQUENCE</scope>
    <source>
        <strain evidence="1">Expedition CK06-06</strain>
    </source>
</reference>
<gene>
    <name evidence="1" type="ORF">S01H1_74734</name>
</gene>
<accession>X0Z730</accession>
<sequence length="126" mass="14208">VDLISKEIIICDWHYEPRQDYPSLEIFPQAGFRMMPAVYSNSLGARLFTDAAMARQDPKILGPLCTYWGPAISFAQAALLDEQYLWLSPHGGGKRTEKAERSARGFGTVMTIRETLSRAWNPESVE</sequence>
<dbReference type="AlphaFoldDB" id="X0Z730"/>
<protein>
    <submittedName>
        <fullName evidence="1">Uncharacterized protein</fullName>
    </submittedName>
</protein>
<name>X0Z730_9ZZZZ</name>